<evidence type="ECO:0000256" key="12">
    <source>
        <dbReference type="ARBA" id="ARBA00023180"/>
    </source>
</evidence>
<feature type="chain" id="PRO_5043404682" description="Deoxyribonuclease-2-alpha" evidence="20">
    <location>
        <begin position="18"/>
        <end position="412"/>
    </location>
</feature>
<reference evidence="21 22" key="1">
    <citation type="submission" date="2024-01" db="EMBL/GenBank/DDBJ databases">
        <authorList>
            <person name="Alioto T."/>
            <person name="Alioto T."/>
            <person name="Gomez Garrido J."/>
        </authorList>
    </citation>
    <scope>NUCLEOTIDE SEQUENCE [LARGE SCALE GENOMIC DNA]</scope>
</reference>
<keyword evidence="22" id="KW-1185">Reference proteome</keyword>
<evidence type="ECO:0000313" key="22">
    <source>
        <dbReference type="Proteomes" id="UP001314229"/>
    </source>
</evidence>
<evidence type="ECO:0000256" key="5">
    <source>
        <dbReference type="ARBA" id="ARBA00022473"/>
    </source>
</evidence>
<keyword evidence="9" id="KW-0255">Endonuclease</keyword>
<evidence type="ECO:0000256" key="1">
    <source>
        <dbReference type="ARBA" id="ARBA00000447"/>
    </source>
</evidence>
<evidence type="ECO:0000256" key="10">
    <source>
        <dbReference type="ARBA" id="ARBA00022801"/>
    </source>
</evidence>
<evidence type="ECO:0000256" key="19">
    <source>
        <dbReference type="SAM" id="MobiDB-lite"/>
    </source>
</evidence>
<evidence type="ECO:0000256" key="7">
    <source>
        <dbReference type="ARBA" id="ARBA00022722"/>
    </source>
</evidence>
<evidence type="ECO:0000256" key="16">
    <source>
        <dbReference type="ARBA" id="ARBA00041918"/>
    </source>
</evidence>
<keyword evidence="13" id="KW-0458">Lysosome</keyword>
<keyword evidence="8 20" id="KW-0732">Signal</keyword>
<feature type="signal peptide" evidence="20">
    <location>
        <begin position="1"/>
        <end position="17"/>
    </location>
</feature>
<dbReference type="GO" id="GO:0006309">
    <property type="term" value="P:apoptotic DNA fragmentation"/>
    <property type="evidence" value="ECO:0007669"/>
    <property type="project" value="TreeGrafter"/>
</dbReference>
<protein>
    <recommendedName>
        <fullName evidence="14">Deoxyribonuclease-2-alpha</fullName>
        <ecNumber evidence="4">3.1.22.1</ecNumber>
    </recommendedName>
    <alternativeName>
        <fullName evidence="15">Acid DNase</fullName>
    </alternativeName>
    <alternativeName>
        <fullName evidence="17">Deoxyribonuclease II alpha</fullName>
    </alternativeName>
    <alternativeName>
        <fullName evidence="16">Lysosomal DNase II</fullName>
    </alternativeName>
</protein>
<dbReference type="EC" id="3.1.22.1" evidence="4"/>
<keyword evidence="7" id="KW-0540">Nuclease</keyword>
<dbReference type="EMBL" id="CAWUFR010000708">
    <property type="protein sequence ID" value="CAK6980581.1"/>
    <property type="molecule type" value="Genomic_DNA"/>
</dbReference>
<proteinExistence type="inferred from homology"/>
<dbReference type="GO" id="GO:0004531">
    <property type="term" value="F:deoxyribonuclease II activity"/>
    <property type="evidence" value="ECO:0007669"/>
    <property type="project" value="UniProtKB-EC"/>
</dbReference>
<evidence type="ECO:0000313" key="21">
    <source>
        <dbReference type="EMBL" id="CAK6980581.1"/>
    </source>
</evidence>
<accession>A0AAV1QDB1</accession>
<evidence type="ECO:0000256" key="17">
    <source>
        <dbReference type="ARBA" id="ARBA00043033"/>
    </source>
</evidence>
<evidence type="ECO:0000256" key="9">
    <source>
        <dbReference type="ARBA" id="ARBA00022759"/>
    </source>
</evidence>
<comment type="caution">
    <text evidence="21">The sequence shown here is derived from an EMBL/GenBank/DDBJ whole genome shotgun (WGS) entry which is preliminary data.</text>
</comment>
<feature type="region of interest" description="Disordered" evidence="19">
    <location>
        <begin position="353"/>
        <end position="397"/>
    </location>
</feature>
<evidence type="ECO:0000256" key="13">
    <source>
        <dbReference type="ARBA" id="ARBA00023228"/>
    </source>
</evidence>
<keyword evidence="11" id="KW-1015">Disulfide bond</keyword>
<dbReference type="PANTHER" id="PTHR10858">
    <property type="entry name" value="DEOXYRIBONUCLEASE II"/>
    <property type="match status" value="1"/>
</dbReference>
<evidence type="ECO:0000256" key="8">
    <source>
        <dbReference type="ARBA" id="ARBA00022729"/>
    </source>
</evidence>
<keyword evidence="12" id="KW-0325">Glycoprotein</keyword>
<evidence type="ECO:0000256" key="6">
    <source>
        <dbReference type="ARBA" id="ARBA00022703"/>
    </source>
</evidence>
<evidence type="ECO:0000256" key="4">
    <source>
        <dbReference type="ARBA" id="ARBA00012036"/>
    </source>
</evidence>
<keyword evidence="10" id="KW-0378">Hydrolase</keyword>
<gene>
    <name evidence="21" type="ORF">FSCOSCO3_A022445</name>
</gene>
<evidence type="ECO:0000256" key="14">
    <source>
        <dbReference type="ARBA" id="ARBA00039868"/>
    </source>
</evidence>
<keyword evidence="5" id="KW-0217">Developmental protein</keyword>
<keyword evidence="6" id="KW-0053">Apoptosis</keyword>
<evidence type="ECO:0000256" key="20">
    <source>
        <dbReference type="SAM" id="SignalP"/>
    </source>
</evidence>
<comment type="similarity">
    <text evidence="3">Belongs to the DNase II family.</text>
</comment>
<evidence type="ECO:0000256" key="18">
    <source>
        <dbReference type="ARBA" id="ARBA00045381"/>
    </source>
</evidence>
<name>A0AAV1QDB1_SCOSC</name>
<dbReference type="PANTHER" id="PTHR10858:SF9">
    <property type="entry name" value="DEOXYRIBONUCLEASE-2-ALPHA"/>
    <property type="match status" value="1"/>
</dbReference>
<dbReference type="Pfam" id="PF03265">
    <property type="entry name" value="DNase_II"/>
    <property type="match status" value="1"/>
</dbReference>
<evidence type="ECO:0000256" key="11">
    <source>
        <dbReference type="ARBA" id="ARBA00023157"/>
    </source>
</evidence>
<evidence type="ECO:0000256" key="3">
    <source>
        <dbReference type="ARBA" id="ARBA00007527"/>
    </source>
</evidence>
<dbReference type="Proteomes" id="UP001314229">
    <property type="component" value="Unassembled WGS sequence"/>
</dbReference>
<evidence type="ECO:0000256" key="15">
    <source>
        <dbReference type="ARBA" id="ARBA00041393"/>
    </source>
</evidence>
<dbReference type="CDD" id="cd09120">
    <property type="entry name" value="PLDc_DNaseII_1"/>
    <property type="match status" value="1"/>
</dbReference>
<dbReference type="InterPro" id="IPR004947">
    <property type="entry name" value="DNase_II"/>
</dbReference>
<feature type="compositionally biased region" description="Basic and acidic residues" evidence="19">
    <location>
        <begin position="353"/>
        <end position="364"/>
    </location>
</feature>
<comment type="subcellular location">
    <subcellularLocation>
        <location evidence="2">Lysosome</location>
    </subcellularLocation>
</comment>
<dbReference type="AlphaFoldDB" id="A0AAV1QDB1"/>
<organism evidence="21 22">
    <name type="scientific">Scomber scombrus</name>
    <name type="common">Atlantic mackerel</name>
    <name type="synonym">Scomber vernalis</name>
    <dbReference type="NCBI Taxonomy" id="13677"/>
    <lineage>
        <taxon>Eukaryota</taxon>
        <taxon>Metazoa</taxon>
        <taxon>Chordata</taxon>
        <taxon>Craniata</taxon>
        <taxon>Vertebrata</taxon>
        <taxon>Euteleostomi</taxon>
        <taxon>Actinopterygii</taxon>
        <taxon>Neopterygii</taxon>
        <taxon>Teleostei</taxon>
        <taxon>Neoteleostei</taxon>
        <taxon>Acanthomorphata</taxon>
        <taxon>Pelagiaria</taxon>
        <taxon>Scombriformes</taxon>
        <taxon>Scombridae</taxon>
        <taxon>Scomber</taxon>
    </lineage>
</organism>
<dbReference type="GO" id="GO:0005764">
    <property type="term" value="C:lysosome"/>
    <property type="evidence" value="ECO:0007669"/>
    <property type="project" value="UniProtKB-SubCell"/>
</dbReference>
<evidence type="ECO:0000256" key="2">
    <source>
        <dbReference type="ARBA" id="ARBA00004371"/>
    </source>
</evidence>
<sequence>MWRLVLVVSLLCCSSEASVSCRDEKNNEVDWYILYKTPKSQENQLTGLDYVYIYPDNNNKVKSRLNTKPINDPNGILANTLRQHLDFNEASPTPNFGFISYSDQPPKDVKPRPGHSHGHSKGVVMMEKDKTGLWLLHSTPQFPQKGQHFYPESGSKKGQTFICVTFNYDQFKAIGTHLQYINAFPYHQHIPPDFHVELQQPKPGEKRKIIDISNEFQELKSSNNKAFNSIAKQVSETGDPEVGDLYVTISKAVDSDVRVQTWGCQAGHDHPFCPTSGKKVQNIQSVQPDSNWKEWRATVDHSKWCVAMDQNKPWTCIADVNRSKSQYGRPGGALCVKDEDIANIFRTFVKSVDDCSGRGKRDDESCPDPDPDSDLDPEPQPDLDIDPEPQTKPGLDLDLEIKFTVTFELKGS</sequence>
<comment type="catalytic activity">
    <reaction evidence="1">
        <text>Endonucleolytic cleavage to nucleoside 3'-phosphates and 3'-phosphooligonucleotide end-products.</text>
        <dbReference type="EC" id="3.1.22.1"/>
    </reaction>
</comment>
<feature type="compositionally biased region" description="Acidic residues" evidence="19">
    <location>
        <begin position="365"/>
        <end position="387"/>
    </location>
</feature>
<comment type="function">
    <text evidence="18">Hydrolyzes DNA under acidic conditions with a preference for double-stranded DNA. Plays a major role in the clearance of nucleic acids generated through apoptosis, hence preventing autoinflammation. Necessary for proper fetal development and for definitive erythropoiesis in fetal liver and bone marrow, where it degrades nuclear DNA expelled from erythroid precursor cells.</text>
</comment>